<organism evidence="1 2">
    <name type="scientific">Amphibalanus amphitrite</name>
    <name type="common">Striped barnacle</name>
    <name type="synonym">Balanus amphitrite</name>
    <dbReference type="NCBI Taxonomy" id="1232801"/>
    <lineage>
        <taxon>Eukaryota</taxon>
        <taxon>Metazoa</taxon>
        <taxon>Ecdysozoa</taxon>
        <taxon>Arthropoda</taxon>
        <taxon>Crustacea</taxon>
        <taxon>Multicrustacea</taxon>
        <taxon>Cirripedia</taxon>
        <taxon>Thoracica</taxon>
        <taxon>Thoracicalcarea</taxon>
        <taxon>Balanomorpha</taxon>
        <taxon>Balanoidea</taxon>
        <taxon>Balanidae</taxon>
        <taxon>Amphibalaninae</taxon>
        <taxon>Amphibalanus</taxon>
    </lineage>
</organism>
<accession>A0A6A4W958</accession>
<reference evidence="1 2" key="1">
    <citation type="submission" date="2019-07" db="EMBL/GenBank/DDBJ databases">
        <title>Draft genome assembly of a fouling barnacle, Amphibalanus amphitrite (Darwin, 1854): The first reference genome for Thecostraca.</title>
        <authorList>
            <person name="Kim W."/>
        </authorList>
    </citation>
    <scope>NUCLEOTIDE SEQUENCE [LARGE SCALE GENOMIC DNA]</scope>
    <source>
        <strain evidence="1">SNU_AA5</strain>
        <tissue evidence="1">Soma without cirri and trophi</tissue>
    </source>
</reference>
<evidence type="ECO:0000313" key="2">
    <source>
        <dbReference type="Proteomes" id="UP000440578"/>
    </source>
</evidence>
<evidence type="ECO:0000313" key="1">
    <source>
        <dbReference type="EMBL" id="KAF0303916.1"/>
    </source>
</evidence>
<comment type="caution">
    <text evidence="1">The sequence shown here is derived from an EMBL/GenBank/DDBJ whole genome shotgun (WGS) entry which is preliminary data.</text>
</comment>
<name>A0A6A4W958_AMPAM</name>
<protein>
    <submittedName>
        <fullName evidence="1">Retrovirus-related Pol polyprotein from type-1 retrotransposable element R1 4</fullName>
    </submittedName>
</protein>
<sequence length="296" mass="32124">MFADDTSALCSGNTIAVARVRAQLAATSLVRWARRNKMEVAGEKTQLLVLSQNPRDAADCHIRVAGQLVEGGAELKLLGVTLDRTLGFGAHCRSLRRRVRPRTAQLRRLTGRSWGLKEQQLRTVANGYVRGALEHAAAAWLPATSKTNVELLDREMRAAARVVTGCIRSAPHHGVMAEAGILPVSARRPALAARMLAKAAALPPEDPLHQLAMDDPPRRLKLITGWREVGRTVLRELRVELPFKPLLPKRPPPWTPSGPITFNVGIGALPAGAANPTKREAALQHLGSLTQCAIWA</sequence>
<dbReference type="Proteomes" id="UP000440578">
    <property type="component" value="Unassembled WGS sequence"/>
</dbReference>
<keyword evidence="2" id="KW-1185">Reference proteome</keyword>
<dbReference type="PANTHER" id="PTHR33332">
    <property type="entry name" value="REVERSE TRANSCRIPTASE DOMAIN-CONTAINING PROTEIN"/>
    <property type="match status" value="1"/>
</dbReference>
<gene>
    <name evidence="1" type="primary">PO14_33</name>
    <name evidence="1" type="ORF">FJT64_024173</name>
</gene>
<dbReference type="AlphaFoldDB" id="A0A6A4W958"/>
<proteinExistence type="predicted"/>
<dbReference type="EMBL" id="VIIS01000906">
    <property type="protein sequence ID" value="KAF0303916.1"/>
    <property type="molecule type" value="Genomic_DNA"/>
</dbReference>